<dbReference type="EMBL" id="JACHGF010000001">
    <property type="protein sequence ID" value="MBB5282265.1"/>
    <property type="molecule type" value="Genomic_DNA"/>
</dbReference>
<evidence type="ECO:0000313" key="2">
    <source>
        <dbReference type="Proteomes" id="UP000557307"/>
    </source>
</evidence>
<comment type="caution">
    <text evidence="1">The sequence shown here is derived from an EMBL/GenBank/DDBJ whole genome shotgun (WGS) entry which is preliminary data.</text>
</comment>
<organism evidence="1 2">
    <name type="scientific">Rhabdobacter roseus</name>
    <dbReference type="NCBI Taxonomy" id="1655419"/>
    <lineage>
        <taxon>Bacteria</taxon>
        <taxon>Pseudomonadati</taxon>
        <taxon>Bacteroidota</taxon>
        <taxon>Cytophagia</taxon>
        <taxon>Cytophagales</taxon>
        <taxon>Cytophagaceae</taxon>
        <taxon>Rhabdobacter</taxon>
    </lineage>
</organism>
<accession>A0A840TH29</accession>
<dbReference type="AlphaFoldDB" id="A0A840TH29"/>
<protein>
    <submittedName>
        <fullName evidence="1">Uncharacterized protein</fullName>
    </submittedName>
</protein>
<evidence type="ECO:0000313" key="1">
    <source>
        <dbReference type="EMBL" id="MBB5282265.1"/>
    </source>
</evidence>
<reference evidence="1 2" key="1">
    <citation type="submission" date="2020-08" db="EMBL/GenBank/DDBJ databases">
        <title>Genomic Encyclopedia of Type Strains, Phase IV (KMG-IV): sequencing the most valuable type-strain genomes for metagenomic binning, comparative biology and taxonomic classification.</title>
        <authorList>
            <person name="Goeker M."/>
        </authorList>
    </citation>
    <scope>NUCLEOTIDE SEQUENCE [LARGE SCALE GENOMIC DNA]</scope>
    <source>
        <strain evidence="1 2">DSM 105074</strain>
    </source>
</reference>
<sequence length="34" mass="3853">MPNPETKLGKNFIYCVAAPDKTTRKPENLSNDLF</sequence>
<name>A0A840TH29_9BACT</name>
<proteinExistence type="predicted"/>
<dbReference type="Proteomes" id="UP000557307">
    <property type="component" value="Unassembled WGS sequence"/>
</dbReference>
<gene>
    <name evidence="1" type="ORF">HNQ92_000386</name>
</gene>
<keyword evidence="2" id="KW-1185">Reference proteome</keyword>